<dbReference type="SUPFAM" id="SSF50800">
    <property type="entry name" value="PK beta-barrel domain-like"/>
    <property type="match status" value="1"/>
</dbReference>
<dbReference type="GO" id="GO:0003824">
    <property type="term" value="F:catalytic activity"/>
    <property type="evidence" value="ECO:0007669"/>
    <property type="project" value="InterPro"/>
</dbReference>
<dbReference type="PROSITE" id="PS51340">
    <property type="entry name" value="MOSC"/>
    <property type="match status" value="1"/>
</dbReference>
<gene>
    <name evidence="2" type="ORF">FKR81_38200</name>
</gene>
<comment type="caution">
    <text evidence="2">The sequence shown here is derived from an EMBL/GenBank/DDBJ whole genome shotgun (WGS) entry which is preliminary data.</text>
</comment>
<dbReference type="GO" id="GO:0030151">
    <property type="term" value="F:molybdenum ion binding"/>
    <property type="evidence" value="ECO:0007669"/>
    <property type="project" value="InterPro"/>
</dbReference>
<dbReference type="Pfam" id="PF03476">
    <property type="entry name" value="MOSC_N"/>
    <property type="match status" value="1"/>
</dbReference>
<dbReference type="InterPro" id="IPR011037">
    <property type="entry name" value="Pyrv_Knase-like_insert_dom_sf"/>
</dbReference>
<reference evidence="2 3" key="1">
    <citation type="submission" date="2019-07" db="EMBL/GenBank/DDBJ databases">
        <title>Lentzea xizangensis sp. nov., isolated from Qinghai-Tibetan Plateau Soils.</title>
        <authorList>
            <person name="Huang J."/>
        </authorList>
    </citation>
    <scope>NUCLEOTIDE SEQUENCE [LARGE SCALE GENOMIC DNA]</scope>
    <source>
        <strain evidence="2 3">FXJ1.1311</strain>
    </source>
</reference>
<accession>A0A563EH07</accession>
<dbReference type="EMBL" id="VOBR01000038">
    <property type="protein sequence ID" value="TWP45809.1"/>
    <property type="molecule type" value="Genomic_DNA"/>
</dbReference>
<organism evidence="2 3">
    <name type="scientific">Lentzea tibetensis</name>
    <dbReference type="NCBI Taxonomy" id="2591470"/>
    <lineage>
        <taxon>Bacteria</taxon>
        <taxon>Bacillati</taxon>
        <taxon>Actinomycetota</taxon>
        <taxon>Actinomycetes</taxon>
        <taxon>Pseudonocardiales</taxon>
        <taxon>Pseudonocardiaceae</taxon>
        <taxon>Lentzea</taxon>
    </lineage>
</organism>
<keyword evidence="3" id="KW-1185">Reference proteome</keyword>
<dbReference type="Proteomes" id="UP000316639">
    <property type="component" value="Unassembled WGS sequence"/>
</dbReference>
<protein>
    <submittedName>
        <fullName evidence="2">MOSC domain-containing protein</fullName>
    </submittedName>
</protein>
<name>A0A563EH07_9PSEU</name>
<dbReference type="OrthoDB" id="9793178at2"/>
<evidence type="ECO:0000259" key="1">
    <source>
        <dbReference type="PROSITE" id="PS51340"/>
    </source>
</evidence>
<dbReference type="AlphaFoldDB" id="A0A563EH07"/>
<sequence length="248" mass="26184">MGGLPGPPGTAAALGLPDARRRHRVVPVPPDLRRGAHQVRVVACGRYPVKSLRGEDLPSVSLSARGVLLDRFWALRTPEGRVGSGKTTRRFVRMSSLPDMSAALVGDSPVVTLPSGVSLPLGAELDAAVSAVVDRPVVVAPENDVPHVDDQPIHLVTTASLRWLGVPSPDWMIFRPNLVVDAPGSSRVEDGWIGRRLQVGGALLSIVGPAVRCAMIGAYLREAPKFGVYAQVLRPATVSVGDAVTLSE</sequence>
<dbReference type="GO" id="GO:0030170">
    <property type="term" value="F:pyridoxal phosphate binding"/>
    <property type="evidence" value="ECO:0007669"/>
    <property type="project" value="InterPro"/>
</dbReference>
<dbReference type="InterPro" id="IPR005302">
    <property type="entry name" value="MoCF_Sase_C"/>
</dbReference>
<dbReference type="InterPro" id="IPR005303">
    <property type="entry name" value="MOCOS_middle"/>
</dbReference>
<feature type="domain" description="MOSC" evidence="1">
    <location>
        <begin position="126"/>
        <end position="247"/>
    </location>
</feature>
<dbReference type="Gene3D" id="2.40.33.20">
    <property type="entry name" value="PK beta-barrel domain-like"/>
    <property type="match status" value="1"/>
</dbReference>
<proteinExistence type="predicted"/>
<evidence type="ECO:0000313" key="2">
    <source>
        <dbReference type="EMBL" id="TWP45809.1"/>
    </source>
</evidence>
<dbReference type="Pfam" id="PF03473">
    <property type="entry name" value="MOSC"/>
    <property type="match status" value="1"/>
</dbReference>
<evidence type="ECO:0000313" key="3">
    <source>
        <dbReference type="Proteomes" id="UP000316639"/>
    </source>
</evidence>